<proteinExistence type="predicted"/>
<comment type="caution">
    <text evidence="1">The sequence shown here is derived from an EMBL/GenBank/DDBJ whole genome shotgun (WGS) entry which is preliminary data.</text>
</comment>
<accession>A0AAV9YZH2</accession>
<dbReference type="InterPro" id="IPR053137">
    <property type="entry name" value="NLR-like"/>
</dbReference>
<dbReference type="Gene3D" id="1.25.40.10">
    <property type="entry name" value="Tetratricopeptide repeat domain"/>
    <property type="match status" value="1"/>
</dbReference>
<dbReference type="PANTHER" id="PTHR46082:SF11">
    <property type="entry name" value="AAA+ ATPASE DOMAIN-CONTAINING PROTEIN-RELATED"/>
    <property type="match status" value="1"/>
</dbReference>
<reference evidence="1 2" key="1">
    <citation type="journal article" date="2024" name="J Genomics">
        <title>Draft genome sequencing and assembly of Favolaschia claudopus CIRM-BRFM 2984 isolated from oak limbs.</title>
        <authorList>
            <person name="Navarro D."/>
            <person name="Drula E."/>
            <person name="Chaduli D."/>
            <person name="Cazenave R."/>
            <person name="Ahrendt S."/>
            <person name="Wang J."/>
            <person name="Lipzen A."/>
            <person name="Daum C."/>
            <person name="Barry K."/>
            <person name="Grigoriev I.V."/>
            <person name="Favel A."/>
            <person name="Rosso M.N."/>
            <person name="Martin F."/>
        </authorList>
    </citation>
    <scope>NUCLEOTIDE SEQUENCE [LARGE SCALE GENOMIC DNA]</scope>
    <source>
        <strain evidence="1 2">CIRM-BRFM 2984</strain>
    </source>
</reference>
<dbReference type="Proteomes" id="UP001362999">
    <property type="component" value="Unassembled WGS sequence"/>
</dbReference>
<dbReference type="SUPFAM" id="SSF48452">
    <property type="entry name" value="TPR-like"/>
    <property type="match status" value="1"/>
</dbReference>
<sequence length="197" mass="22387">MDRAISSTIALALYEQGNLQSAEELDITVVEIQRQTLGKEHLDSLTTYLHQGRLREAEELDTKVFKATAELLGKVYPAILNNMANLAAPCLNQSNWSRAQELKVTVLKAILSKEHHDTPTSMIDVALTYRHYDRWGKPEALNIAALEARMQQLSREHFETLTSILDLAFISKNLGRWSKEEGYEKPKKLKIVVNQIE</sequence>
<name>A0AAV9YZH2_9AGAR</name>
<dbReference type="AlphaFoldDB" id="A0AAV9YZH2"/>
<protein>
    <submittedName>
        <fullName evidence="1">Uncharacterized protein</fullName>
    </submittedName>
</protein>
<keyword evidence="2" id="KW-1185">Reference proteome</keyword>
<gene>
    <name evidence="1" type="ORF">R3P38DRAFT_2590802</name>
</gene>
<dbReference type="PANTHER" id="PTHR46082">
    <property type="entry name" value="ATP/GTP-BINDING PROTEIN-RELATED"/>
    <property type="match status" value="1"/>
</dbReference>
<dbReference type="InterPro" id="IPR011990">
    <property type="entry name" value="TPR-like_helical_dom_sf"/>
</dbReference>
<organism evidence="1 2">
    <name type="scientific">Favolaschia claudopus</name>
    <dbReference type="NCBI Taxonomy" id="2862362"/>
    <lineage>
        <taxon>Eukaryota</taxon>
        <taxon>Fungi</taxon>
        <taxon>Dikarya</taxon>
        <taxon>Basidiomycota</taxon>
        <taxon>Agaricomycotina</taxon>
        <taxon>Agaricomycetes</taxon>
        <taxon>Agaricomycetidae</taxon>
        <taxon>Agaricales</taxon>
        <taxon>Marasmiineae</taxon>
        <taxon>Mycenaceae</taxon>
        <taxon>Favolaschia</taxon>
    </lineage>
</organism>
<dbReference type="EMBL" id="JAWWNJ010000269">
    <property type="protein sequence ID" value="KAK6966479.1"/>
    <property type="molecule type" value="Genomic_DNA"/>
</dbReference>
<evidence type="ECO:0000313" key="1">
    <source>
        <dbReference type="EMBL" id="KAK6966479.1"/>
    </source>
</evidence>
<evidence type="ECO:0000313" key="2">
    <source>
        <dbReference type="Proteomes" id="UP001362999"/>
    </source>
</evidence>
<dbReference type="Pfam" id="PF13374">
    <property type="entry name" value="TPR_10"/>
    <property type="match status" value="1"/>
</dbReference>